<dbReference type="Gene3D" id="3.40.50.1820">
    <property type="entry name" value="alpha/beta hydrolase"/>
    <property type="match status" value="1"/>
</dbReference>
<comment type="caution">
    <text evidence="1">The sequence shown here is derived from an EMBL/GenBank/DDBJ whole genome shotgun (WGS) entry which is preliminary data.</text>
</comment>
<accession>A0ABW7ETY1</accession>
<protein>
    <submittedName>
        <fullName evidence="1">Alpha/beta hydrolase</fullName>
    </submittedName>
</protein>
<keyword evidence="1" id="KW-0378">Hydrolase</keyword>
<dbReference type="PANTHER" id="PTHR48098">
    <property type="entry name" value="ENTEROCHELIN ESTERASE-RELATED"/>
    <property type="match status" value="1"/>
</dbReference>
<evidence type="ECO:0000313" key="2">
    <source>
        <dbReference type="Proteomes" id="UP001606300"/>
    </source>
</evidence>
<reference evidence="1 2" key="1">
    <citation type="submission" date="2024-09" db="EMBL/GenBank/DDBJ databases">
        <title>Novel species of the genus Pelomonas and Roseateles isolated from streams.</title>
        <authorList>
            <person name="Lu H."/>
        </authorList>
    </citation>
    <scope>NUCLEOTIDE SEQUENCE [LARGE SCALE GENOMIC DNA]</scope>
    <source>
        <strain evidence="1 2">DC23W</strain>
    </source>
</reference>
<name>A0ABW7ETY1_9BURK</name>
<dbReference type="InterPro" id="IPR000801">
    <property type="entry name" value="Esterase-like"/>
</dbReference>
<dbReference type="Pfam" id="PF00756">
    <property type="entry name" value="Esterase"/>
    <property type="match status" value="1"/>
</dbReference>
<dbReference type="SUPFAM" id="SSF53474">
    <property type="entry name" value="alpha/beta-Hydrolases"/>
    <property type="match status" value="1"/>
</dbReference>
<sequence length="362" mass="39036">MTTPIDELGCPIPAPRPEIAAVPRTAPFPSALLNRRGLVLAGLGSFGVAACGGGEDTLGVVAPVPSPPPTTAPPPPTAISPSSITEINYRSSALNDESWVKIYLPPNYATSGLRYPVLYMLHGRGDTLSAWGRNQAMFDELIAAGHIPPFIGVMPDAPSSNRGGYYVDSAYTNSRLPGAKVETAFMTELVPYVDAHYRTLPQRDARALAGYSMGAYGALRFALAYPEQFSATIVMSPAVYTPLPPAGSSTREFGAFGSGDALFVDEIYRSKTYPALLPGFAAKNLQLRMFIAAGDDEYKEPNAAEAMNDIDMEAHLLFNRVSRVAPIKAELRILDGEHDWPVWQPVLREALPYIFKTMSKPA</sequence>
<dbReference type="EMBL" id="JBIGHY010000014">
    <property type="protein sequence ID" value="MFG6416969.1"/>
    <property type="molecule type" value="Genomic_DNA"/>
</dbReference>
<proteinExistence type="predicted"/>
<keyword evidence="2" id="KW-1185">Reference proteome</keyword>
<dbReference type="GO" id="GO:0016787">
    <property type="term" value="F:hydrolase activity"/>
    <property type="evidence" value="ECO:0007669"/>
    <property type="project" value="UniProtKB-KW"/>
</dbReference>
<gene>
    <name evidence="1" type="ORF">ACG02S_24020</name>
</gene>
<evidence type="ECO:0000313" key="1">
    <source>
        <dbReference type="EMBL" id="MFG6416969.1"/>
    </source>
</evidence>
<dbReference type="RefSeq" id="WP_394473028.1">
    <property type="nucleotide sequence ID" value="NZ_JBIGHY010000014.1"/>
</dbReference>
<dbReference type="Proteomes" id="UP001606300">
    <property type="component" value="Unassembled WGS sequence"/>
</dbReference>
<dbReference type="InterPro" id="IPR050583">
    <property type="entry name" value="Mycobacterial_A85_antigen"/>
</dbReference>
<dbReference type="PANTHER" id="PTHR48098:SF1">
    <property type="entry name" value="DIACYLGLYCEROL ACYLTRANSFERASE_MYCOLYLTRANSFERASE AG85A"/>
    <property type="match status" value="1"/>
</dbReference>
<dbReference type="InterPro" id="IPR029058">
    <property type="entry name" value="AB_hydrolase_fold"/>
</dbReference>
<organism evidence="1 2">
    <name type="scientific">Pelomonas dachongensis</name>
    <dbReference type="NCBI Taxonomy" id="3299029"/>
    <lineage>
        <taxon>Bacteria</taxon>
        <taxon>Pseudomonadati</taxon>
        <taxon>Pseudomonadota</taxon>
        <taxon>Betaproteobacteria</taxon>
        <taxon>Burkholderiales</taxon>
        <taxon>Sphaerotilaceae</taxon>
        <taxon>Roseateles</taxon>
    </lineage>
</organism>